<feature type="active site" evidence="5">
    <location>
        <position position="245"/>
    </location>
</feature>
<comment type="catalytic activity">
    <reaction evidence="4">
        <text>an aldehyde + NAD(+) + H2O = a carboxylate + NADH + 2 H(+)</text>
        <dbReference type="Rhea" id="RHEA:16185"/>
        <dbReference type="ChEBI" id="CHEBI:15377"/>
        <dbReference type="ChEBI" id="CHEBI:15378"/>
        <dbReference type="ChEBI" id="CHEBI:17478"/>
        <dbReference type="ChEBI" id="CHEBI:29067"/>
        <dbReference type="ChEBI" id="CHEBI:57540"/>
        <dbReference type="ChEBI" id="CHEBI:57945"/>
        <dbReference type="EC" id="1.2.1.3"/>
    </reaction>
</comment>
<dbReference type="InterPro" id="IPR044086">
    <property type="entry name" value="LUC3-like"/>
</dbReference>
<feature type="domain" description="Aldehyde dehydrogenase" evidence="7">
    <location>
        <begin position="23"/>
        <end position="468"/>
    </location>
</feature>
<dbReference type="FunFam" id="3.40.605.10:FF:000007">
    <property type="entry name" value="NAD/NADP-dependent betaine aldehyde dehydrogenase"/>
    <property type="match status" value="1"/>
</dbReference>
<dbReference type="Pfam" id="PF00171">
    <property type="entry name" value="Aldedh"/>
    <property type="match status" value="1"/>
</dbReference>
<dbReference type="SUPFAM" id="SSF53720">
    <property type="entry name" value="ALDH-like"/>
    <property type="match status" value="1"/>
</dbReference>
<reference evidence="8 9" key="1">
    <citation type="submission" date="2019-04" db="EMBL/GenBank/DDBJ databases">
        <title>Friends and foes A comparative genomics study of 23 Aspergillus species from section Flavi.</title>
        <authorList>
            <consortium name="DOE Joint Genome Institute"/>
            <person name="Kjaerbolling I."/>
            <person name="Vesth T."/>
            <person name="Frisvad J.C."/>
            <person name="Nybo J.L."/>
            <person name="Theobald S."/>
            <person name="Kildgaard S."/>
            <person name="Isbrandt T."/>
            <person name="Kuo A."/>
            <person name="Sato A."/>
            <person name="Lyhne E.K."/>
            <person name="Kogle M.E."/>
            <person name="Wiebenga A."/>
            <person name="Kun R.S."/>
            <person name="Lubbers R.J."/>
            <person name="Makela M.R."/>
            <person name="Barry K."/>
            <person name="Chovatia M."/>
            <person name="Clum A."/>
            <person name="Daum C."/>
            <person name="Haridas S."/>
            <person name="He G."/>
            <person name="LaButti K."/>
            <person name="Lipzen A."/>
            <person name="Mondo S."/>
            <person name="Riley R."/>
            <person name="Salamov A."/>
            <person name="Simmons B.A."/>
            <person name="Magnuson J.K."/>
            <person name="Henrissat B."/>
            <person name="Mortensen U.H."/>
            <person name="Larsen T.O."/>
            <person name="Devries R.P."/>
            <person name="Grigoriev I.V."/>
            <person name="Machida M."/>
            <person name="Baker S.E."/>
            <person name="Andersen M.R."/>
        </authorList>
    </citation>
    <scope>NUCLEOTIDE SEQUENCE [LARGE SCALE GENOMIC DNA]</scope>
    <source>
        <strain evidence="8 9">CBS 151.66</strain>
    </source>
</reference>
<keyword evidence="9" id="KW-1185">Reference proteome</keyword>
<dbReference type="Gene3D" id="3.40.605.10">
    <property type="entry name" value="Aldehyde Dehydrogenase, Chain A, domain 1"/>
    <property type="match status" value="1"/>
</dbReference>
<protein>
    <recommendedName>
        <fullName evidence="3">aldehyde dehydrogenase (NAD(+))</fullName>
        <ecNumber evidence="3">1.2.1.3</ecNumber>
    </recommendedName>
</protein>
<accession>A0A5N5WLJ4</accession>
<sequence length="474" mass="51396">MSLDTTTFRNLVDGQLLATATTRHGINPANKQPNPEVPVTTAADLDRAVTAARAAYKKWSRTTFDERRKALNAYADALEANKDALAALLTQEQGKPLTQSSVEVGMAVTWTRVIPTMEIPETVIQDKEDVKTIQRYVPLGVAAAIVPWNFPVLLAIGKVVQAIYTGNAVIVKPSPFTPYCALKLAELAIPHFPPGLFQALSGGDDLGPMITEHPGIDKISFTGSTLTGKRVMASAAKTLKRVTLELGGNDAAIICDDVDLDKVIPNLGILSFLCSAQVCMMIKRLYVHEKIYDTFLTKFVEFVKNLPVGPGTNSDTFFGPVQNSMQYEKAKELFSTITTENLTAALGSASIAESDGYFINPTIIDNPPESSRVVQEEPFAPILPVLKWSDEEDVLERANGVETGLGASVWSGDAERARRIADRLEAGSVWINSHFEVSPLAPFGGHKSSGIGSEWGLQGLVQYCNCQTLWTKKA</sequence>
<evidence type="ECO:0000313" key="8">
    <source>
        <dbReference type="EMBL" id="KAB8067902.1"/>
    </source>
</evidence>
<dbReference type="InterPro" id="IPR016163">
    <property type="entry name" value="Ald_DH_C"/>
</dbReference>
<evidence type="ECO:0000256" key="1">
    <source>
        <dbReference type="ARBA" id="ARBA00009986"/>
    </source>
</evidence>
<name>A0A5N5WLJ4_9EURO</name>
<gene>
    <name evidence="8" type="ORF">BDV29DRAFT_199789</name>
</gene>
<organism evidence="8 9">
    <name type="scientific">Aspergillus leporis</name>
    <dbReference type="NCBI Taxonomy" id="41062"/>
    <lineage>
        <taxon>Eukaryota</taxon>
        <taxon>Fungi</taxon>
        <taxon>Dikarya</taxon>
        <taxon>Ascomycota</taxon>
        <taxon>Pezizomycotina</taxon>
        <taxon>Eurotiomycetes</taxon>
        <taxon>Eurotiomycetidae</taxon>
        <taxon>Eurotiales</taxon>
        <taxon>Aspergillaceae</taxon>
        <taxon>Aspergillus</taxon>
        <taxon>Aspergillus subgen. Circumdati</taxon>
    </lineage>
</organism>
<dbReference type="CDD" id="cd07106">
    <property type="entry name" value="ALDH_AldA-AAD23400"/>
    <property type="match status" value="1"/>
</dbReference>
<evidence type="ECO:0000256" key="2">
    <source>
        <dbReference type="ARBA" id="ARBA00023002"/>
    </source>
</evidence>
<proteinExistence type="inferred from homology"/>
<dbReference type="InterPro" id="IPR029510">
    <property type="entry name" value="Ald_DH_CS_GLU"/>
</dbReference>
<dbReference type="PANTHER" id="PTHR11699">
    <property type="entry name" value="ALDEHYDE DEHYDROGENASE-RELATED"/>
    <property type="match status" value="1"/>
</dbReference>
<evidence type="ECO:0000313" key="9">
    <source>
        <dbReference type="Proteomes" id="UP000326565"/>
    </source>
</evidence>
<comment type="similarity">
    <text evidence="1 6">Belongs to the aldehyde dehydrogenase family.</text>
</comment>
<dbReference type="EMBL" id="ML732433">
    <property type="protein sequence ID" value="KAB8067902.1"/>
    <property type="molecule type" value="Genomic_DNA"/>
</dbReference>
<dbReference type="PROSITE" id="PS00687">
    <property type="entry name" value="ALDEHYDE_DEHYDR_GLU"/>
    <property type="match status" value="1"/>
</dbReference>
<dbReference type="EC" id="1.2.1.3" evidence="3"/>
<evidence type="ECO:0000256" key="6">
    <source>
        <dbReference type="RuleBase" id="RU003345"/>
    </source>
</evidence>
<evidence type="ECO:0000256" key="5">
    <source>
        <dbReference type="PROSITE-ProRule" id="PRU10007"/>
    </source>
</evidence>
<dbReference type="InterPro" id="IPR016161">
    <property type="entry name" value="Ald_DH/histidinol_DH"/>
</dbReference>
<evidence type="ECO:0000256" key="3">
    <source>
        <dbReference type="ARBA" id="ARBA00024226"/>
    </source>
</evidence>
<dbReference type="FunFam" id="3.40.309.10:FF:000032">
    <property type="entry name" value="Probable aldehyde dehydrogenase"/>
    <property type="match status" value="1"/>
</dbReference>
<dbReference type="InterPro" id="IPR016162">
    <property type="entry name" value="Ald_DH_N"/>
</dbReference>
<dbReference type="Proteomes" id="UP000326565">
    <property type="component" value="Unassembled WGS sequence"/>
</dbReference>
<evidence type="ECO:0000259" key="7">
    <source>
        <dbReference type="Pfam" id="PF00171"/>
    </source>
</evidence>
<evidence type="ECO:0000256" key="4">
    <source>
        <dbReference type="ARBA" id="ARBA00049194"/>
    </source>
</evidence>
<dbReference type="InterPro" id="IPR015590">
    <property type="entry name" value="Aldehyde_DH_dom"/>
</dbReference>
<dbReference type="GO" id="GO:0004029">
    <property type="term" value="F:aldehyde dehydrogenase (NAD+) activity"/>
    <property type="evidence" value="ECO:0007669"/>
    <property type="project" value="UniProtKB-EC"/>
</dbReference>
<dbReference type="Gene3D" id="3.40.309.10">
    <property type="entry name" value="Aldehyde Dehydrogenase, Chain A, domain 2"/>
    <property type="match status" value="1"/>
</dbReference>
<keyword evidence="2 6" id="KW-0560">Oxidoreductase</keyword>
<dbReference type="AlphaFoldDB" id="A0A5N5WLJ4"/>
<dbReference type="OrthoDB" id="310895at2759"/>